<name>A0A0M3IKZ3_ASCLU</name>
<dbReference type="AlphaFoldDB" id="A0A0M3IKZ3"/>
<keyword evidence="2" id="KW-1185">Reference proteome</keyword>
<evidence type="ECO:0000313" key="3">
    <source>
        <dbReference type="WBParaSite" id="ALUE_0001942101-mRNA-1"/>
    </source>
</evidence>
<organism evidence="2 3">
    <name type="scientific">Ascaris lumbricoides</name>
    <name type="common">Giant roundworm</name>
    <dbReference type="NCBI Taxonomy" id="6252"/>
    <lineage>
        <taxon>Eukaryota</taxon>
        <taxon>Metazoa</taxon>
        <taxon>Ecdysozoa</taxon>
        <taxon>Nematoda</taxon>
        <taxon>Chromadorea</taxon>
        <taxon>Rhabditida</taxon>
        <taxon>Spirurina</taxon>
        <taxon>Ascaridomorpha</taxon>
        <taxon>Ascaridoidea</taxon>
        <taxon>Ascarididae</taxon>
        <taxon>Ascaris</taxon>
    </lineage>
</organism>
<dbReference type="Proteomes" id="UP000036681">
    <property type="component" value="Unplaced"/>
</dbReference>
<keyword evidence="1" id="KW-0812">Transmembrane</keyword>
<protein>
    <submittedName>
        <fullName evidence="3">Uncharacterized protein</fullName>
    </submittedName>
</protein>
<dbReference type="WBParaSite" id="ALUE_0001942101-mRNA-1">
    <property type="protein sequence ID" value="ALUE_0001942101-mRNA-1"/>
    <property type="gene ID" value="ALUE_0001942101"/>
</dbReference>
<keyword evidence="1" id="KW-0472">Membrane</keyword>
<evidence type="ECO:0000313" key="2">
    <source>
        <dbReference type="Proteomes" id="UP000036681"/>
    </source>
</evidence>
<keyword evidence="1" id="KW-1133">Transmembrane helix</keyword>
<proteinExistence type="predicted"/>
<accession>A0A0M3IKZ3</accession>
<feature type="transmembrane region" description="Helical" evidence="1">
    <location>
        <begin position="20"/>
        <end position="38"/>
    </location>
</feature>
<sequence>MVLFNEVMRSLADASCERRVSLLASRFLISVCAVYASVFHF</sequence>
<reference evidence="3" key="1">
    <citation type="submission" date="2017-02" db="UniProtKB">
        <authorList>
            <consortium name="WormBaseParasite"/>
        </authorList>
    </citation>
    <scope>IDENTIFICATION</scope>
</reference>
<evidence type="ECO:0000256" key="1">
    <source>
        <dbReference type="SAM" id="Phobius"/>
    </source>
</evidence>